<evidence type="ECO:0000313" key="3">
    <source>
        <dbReference type="Proteomes" id="UP000184364"/>
    </source>
</evidence>
<gene>
    <name evidence="2" type="ORF">SAMN05444267_100723</name>
</gene>
<feature type="chain" id="PRO_5009921430" description="DUF4468 domain-containing protein" evidence="1">
    <location>
        <begin position="21"/>
        <end position="197"/>
    </location>
</feature>
<reference evidence="3" key="1">
    <citation type="submission" date="2016-11" db="EMBL/GenBank/DDBJ databases">
        <authorList>
            <person name="Varghese N."/>
            <person name="Submissions S."/>
        </authorList>
    </citation>
    <scope>NUCLEOTIDE SEQUENCE [LARGE SCALE GENOMIC DNA]</scope>
    <source>
        <strain evidence="3">DSM 26899</strain>
    </source>
</reference>
<dbReference type="EMBL" id="FRAV01000007">
    <property type="protein sequence ID" value="SHK71951.1"/>
    <property type="molecule type" value="Genomic_DNA"/>
</dbReference>
<proteinExistence type="predicted"/>
<name>A0A1M6US62_9FLAO</name>
<dbReference type="AlphaFoldDB" id="A0A1M6US62"/>
<organism evidence="2 3">
    <name type="scientific">Chryseobacterium polytrichastri</name>
    <dbReference type="NCBI Taxonomy" id="1302687"/>
    <lineage>
        <taxon>Bacteria</taxon>
        <taxon>Pseudomonadati</taxon>
        <taxon>Bacteroidota</taxon>
        <taxon>Flavobacteriia</taxon>
        <taxon>Flavobacteriales</taxon>
        <taxon>Weeksellaceae</taxon>
        <taxon>Chryseobacterium group</taxon>
        <taxon>Chryseobacterium</taxon>
    </lineage>
</organism>
<sequence length="197" mass="23133">MKIKLILLFSLISITVFSQKAYEPKQNHLPIKYVLKTNNKDTLSSRIVASYPFKMDHFTPDTFVKKIKLVSEKGKEIIPISEVKYMEITDFDGVVFKYVTSDDFPQMNLNGSILQILYYGKKIKAVRSFQRLDLMGNTASSEFTFDNRDLVSTTIQYSKKNKLLINRLEKYPDLLEKYKNVHTQKDYIEVLKEYDMR</sequence>
<dbReference type="RefSeq" id="WP_073291788.1">
    <property type="nucleotide sequence ID" value="NZ_FRAV01000007.1"/>
</dbReference>
<protein>
    <recommendedName>
        <fullName evidence="4">DUF4468 domain-containing protein</fullName>
    </recommendedName>
</protein>
<accession>A0A1M6US62</accession>
<dbReference type="STRING" id="1302687.SAMN05444267_100723"/>
<evidence type="ECO:0000313" key="2">
    <source>
        <dbReference type="EMBL" id="SHK71951.1"/>
    </source>
</evidence>
<evidence type="ECO:0008006" key="4">
    <source>
        <dbReference type="Google" id="ProtNLM"/>
    </source>
</evidence>
<feature type="signal peptide" evidence="1">
    <location>
        <begin position="1"/>
        <end position="20"/>
    </location>
</feature>
<evidence type="ECO:0000256" key="1">
    <source>
        <dbReference type="SAM" id="SignalP"/>
    </source>
</evidence>
<keyword evidence="3" id="KW-1185">Reference proteome</keyword>
<keyword evidence="1" id="KW-0732">Signal</keyword>
<dbReference type="Proteomes" id="UP000184364">
    <property type="component" value="Unassembled WGS sequence"/>
</dbReference>